<feature type="transmembrane region" description="Helical" evidence="2">
    <location>
        <begin position="12"/>
        <end position="33"/>
    </location>
</feature>
<gene>
    <name evidence="3" type="ORF">PSU93_00580</name>
</gene>
<dbReference type="AlphaFoldDB" id="A0AA43TIV3"/>
<evidence type="ECO:0000313" key="4">
    <source>
        <dbReference type="Proteomes" id="UP001160519"/>
    </source>
</evidence>
<dbReference type="EMBL" id="JAQSDF010000001">
    <property type="protein sequence ID" value="MDI1229631.1"/>
    <property type="molecule type" value="Genomic_DNA"/>
</dbReference>
<dbReference type="InterPro" id="IPR012902">
    <property type="entry name" value="N_methyl_site"/>
</dbReference>
<comment type="caution">
    <text evidence="3">The sequence shown here is derived from an EMBL/GenBank/DDBJ whole genome shotgun (WGS) entry which is preliminary data.</text>
</comment>
<feature type="region of interest" description="Disordered" evidence="1">
    <location>
        <begin position="212"/>
        <end position="231"/>
    </location>
</feature>
<dbReference type="PROSITE" id="PS00409">
    <property type="entry name" value="PROKAR_NTER_METHYL"/>
    <property type="match status" value="1"/>
</dbReference>
<proteinExistence type="predicted"/>
<dbReference type="InterPro" id="IPR045584">
    <property type="entry name" value="Pilin-like"/>
</dbReference>
<evidence type="ECO:0000313" key="3">
    <source>
        <dbReference type="EMBL" id="MDI1229631.1"/>
    </source>
</evidence>
<organism evidence="3 4">
    <name type="scientific">Candidatus Methylobacter titanis</name>
    <dbReference type="NCBI Taxonomy" id="3053457"/>
    <lineage>
        <taxon>Bacteria</taxon>
        <taxon>Pseudomonadati</taxon>
        <taxon>Pseudomonadota</taxon>
        <taxon>Gammaproteobacteria</taxon>
        <taxon>Methylococcales</taxon>
        <taxon>Methylococcaceae</taxon>
        <taxon>Methylobacter</taxon>
    </lineage>
</organism>
<sequence>MSKRFLSSQHGYSLVEISIVLAVMGLLVGSVSVGKDVIQQAEHYKLTQKFVLPWKQAYDQYYQRTGVMLGDNQVAPTYMVAGAEAYLSYDDGSVAGIPQNYLQTGRRICHGQGYPQGSVGIGDRTLANQDLHWLLDRVGIRMPPGRAEDKEDRYVYEDSNGNPAEMQICFQWNPDRTVSGSGNVMVLRGLTPDMARMLDQFVDGKPDALEGRFRQQNNDNNDREQSRQRPGHEWLANNTYAMGNQVPTAFSLGESQDENRVILLTAHWIMDQ</sequence>
<dbReference type="Proteomes" id="UP001160519">
    <property type="component" value="Unassembled WGS sequence"/>
</dbReference>
<protein>
    <submittedName>
        <fullName evidence="3">Prepilin-type N-terminal cleavage/methylation domain-containing protein</fullName>
    </submittedName>
</protein>
<accession>A0AA43TIV3</accession>
<dbReference type="SUPFAM" id="SSF54523">
    <property type="entry name" value="Pili subunits"/>
    <property type="match status" value="1"/>
</dbReference>
<keyword evidence="2" id="KW-1133">Transmembrane helix</keyword>
<reference evidence="3" key="1">
    <citation type="submission" date="2023-01" db="EMBL/GenBank/DDBJ databases">
        <title>Biogeochemical cycle of methane in antarctic sediments.</title>
        <authorList>
            <person name="Roldan D.M."/>
            <person name="Menes R.J."/>
        </authorList>
    </citation>
    <scope>NUCLEOTIDE SEQUENCE [LARGE SCALE GENOMIC DNA]</scope>
    <source>
        <strain evidence="3">K-2018 MAG008</strain>
    </source>
</reference>
<evidence type="ECO:0000256" key="1">
    <source>
        <dbReference type="SAM" id="MobiDB-lite"/>
    </source>
</evidence>
<keyword evidence="4" id="KW-1185">Reference proteome</keyword>
<keyword evidence="2" id="KW-0472">Membrane</keyword>
<keyword evidence="2" id="KW-0812">Transmembrane</keyword>
<evidence type="ECO:0000256" key="2">
    <source>
        <dbReference type="SAM" id="Phobius"/>
    </source>
</evidence>
<name>A0AA43TIV3_9GAMM</name>
<dbReference type="NCBIfam" id="TIGR02532">
    <property type="entry name" value="IV_pilin_GFxxxE"/>
    <property type="match status" value="1"/>
</dbReference>
<feature type="compositionally biased region" description="Basic and acidic residues" evidence="1">
    <location>
        <begin position="220"/>
        <end position="231"/>
    </location>
</feature>